<dbReference type="OrthoDB" id="6346224at2"/>
<dbReference type="AlphaFoldDB" id="A0A1T5LV98"/>
<proteinExistence type="predicted"/>
<name>A0A1T5LV98_9FIRM</name>
<sequence length="417" mass="48600">MSVMKEILKVESILKQVKLIIEKNSKIEKETGGLFNIFSILNMERLEVKTHSALLYELLNPDGSHSQGSTYLKIFVNNVLSIENFDLNNVKVDRERNINSLGRVDLAIENQEHLIIIEIKIDAGDQKNQLKRYNEYGLRSGKDYDIYYLTLYGYEASNYSTGNTDINYKCISFETDILNWINKCIGAEKTPVLPAVRETLAQYLKLIEKITNQLDGGLKMEIKNLLLKDNNLEIAQQISKVIPYCRAELEYKFWTKLHHRYNEQIERLGLKYFDDVFFKDEKSDIENIVKQRKKKNGDIHFEYEVGDYNNKKIYLLIGCDGDHERIYVSFTIATEDKFFPFEENDKEMVNLIEKLGFVNSLGYGYNYVTYDLNFHTDSLLKLQNENTFNKAVKSIGDELLDIIKKVTCNKELNDIII</sequence>
<keyword evidence="2" id="KW-1185">Reference proteome</keyword>
<reference evidence="1 2" key="1">
    <citation type="submission" date="2017-02" db="EMBL/GenBank/DDBJ databases">
        <authorList>
            <person name="Peterson S.W."/>
        </authorList>
    </citation>
    <scope>NUCLEOTIDE SEQUENCE [LARGE SCALE GENOMIC DNA]</scope>
    <source>
        <strain evidence="1 2">M1</strain>
    </source>
</reference>
<dbReference type="Proteomes" id="UP000190285">
    <property type="component" value="Unassembled WGS sequence"/>
</dbReference>
<organism evidence="1 2">
    <name type="scientific">Maledivibacter halophilus</name>
    <dbReference type="NCBI Taxonomy" id="36842"/>
    <lineage>
        <taxon>Bacteria</taxon>
        <taxon>Bacillati</taxon>
        <taxon>Bacillota</taxon>
        <taxon>Clostridia</taxon>
        <taxon>Peptostreptococcales</taxon>
        <taxon>Caminicellaceae</taxon>
        <taxon>Maledivibacter</taxon>
    </lineage>
</organism>
<accession>A0A1T5LV98</accession>
<gene>
    <name evidence="1" type="ORF">SAMN02194393_03383</name>
</gene>
<evidence type="ECO:0000313" key="1">
    <source>
        <dbReference type="EMBL" id="SKC79896.1"/>
    </source>
</evidence>
<dbReference type="STRING" id="36842.SAMN02194393_03383"/>
<protein>
    <submittedName>
        <fullName evidence="1">PD-(D/E)XK nuclease superfamily protein</fullName>
    </submittedName>
</protein>
<dbReference type="InterPro" id="IPR029470">
    <property type="entry name" value="PDDEXK_4"/>
</dbReference>
<dbReference type="EMBL" id="FUZT01000008">
    <property type="protein sequence ID" value="SKC79896.1"/>
    <property type="molecule type" value="Genomic_DNA"/>
</dbReference>
<dbReference type="Pfam" id="PF14281">
    <property type="entry name" value="PDDEXK_4"/>
    <property type="match status" value="1"/>
</dbReference>
<evidence type="ECO:0000313" key="2">
    <source>
        <dbReference type="Proteomes" id="UP000190285"/>
    </source>
</evidence>